<accession>A0ABV1FS23</accession>
<keyword evidence="3" id="KW-0732">Signal</keyword>
<feature type="signal peptide" evidence="3">
    <location>
        <begin position="1"/>
        <end position="19"/>
    </location>
</feature>
<keyword evidence="2" id="KW-0378">Hydrolase</keyword>
<dbReference type="Gene3D" id="3.40.50.1110">
    <property type="entry name" value="SGNH hydrolase"/>
    <property type="match status" value="1"/>
</dbReference>
<dbReference type="Gene3D" id="2.60.120.430">
    <property type="entry name" value="Galactose-binding lectin"/>
    <property type="match status" value="1"/>
</dbReference>
<dbReference type="InterPro" id="IPR008979">
    <property type="entry name" value="Galactose-bd-like_sf"/>
</dbReference>
<dbReference type="InterPro" id="IPR036514">
    <property type="entry name" value="SGNH_hydro_sf"/>
</dbReference>
<dbReference type="Pfam" id="PF13472">
    <property type="entry name" value="Lipase_GDSL_2"/>
    <property type="match status" value="1"/>
</dbReference>
<comment type="similarity">
    <text evidence="1">Belongs to the 'GDSL' lipolytic enzyme family.</text>
</comment>
<dbReference type="SUPFAM" id="SSF49785">
    <property type="entry name" value="Galactose-binding domain-like"/>
    <property type="match status" value="1"/>
</dbReference>
<dbReference type="PANTHER" id="PTHR43695">
    <property type="entry name" value="PUTATIVE (AFU_ORTHOLOGUE AFUA_2G17250)-RELATED"/>
    <property type="match status" value="1"/>
</dbReference>
<evidence type="ECO:0000313" key="6">
    <source>
        <dbReference type="Proteomes" id="UP001487296"/>
    </source>
</evidence>
<dbReference type="RefSeq" id="WP_215760197.1">
    <property type="nucleotide sequence ID" value="NZ_JAHKBE010000033.1"/>
</dbReference>
<evidence type="ECO:0000313" key="5">
    <source>
        <dbReference type="EMBL" id="MEQ2487158.1"/>
    </source>
</evidence>
<dbReference type="CDD" id="cd01821">
    <property type="entry name" value="Rhamnogalacturan_acetylesterase_like"/>
    <property type="match status" value="1"/>
</dbReference>
<evidence type="ECO:0000259" key="4">
    <source>
        <dbReference type="Pfam" id="PF13472"/>
    </source>
</evidence>
<gene>
    <name evidence="5" type="ORF">AAAT34_08855</name>
</gene>
<feature type="domain" description="SGNH hydrolase-type esterase" evidence="4">
    <location>
        <begin position="168"/>
        <end position="332"/>
    </location>
</feature>
<reference evidence="5 6" key="1">
    <citation type="submission" date="2024-04" db="EMBL/GenBank/DDBJ databases">
        <title>Human intestinal bacterial collection.</title>
        <authorList>
            <person name="Pauvert C."/>
            <person name="Hitch T.C.A."/>
            <person name="Clavel T."/>
        </authorList>
    </citation>
    <scope>NUCLEOTIDE SEQUENCE [LARGE SCALE GENOMIC DNA]</scope>
    <source>
        <strain evidence="5 6">CLA-AA-H145</strain>
    </source>
</reference>
<feature type="chain" id="PRO_5045963993" evidence="3">
    <location>
        <begin position="20"/>
        <end position="413"/>
    </location>
</feature>
<name>A0ABV1FS23_9BACT</name>
<protein>
    <submittedName>
        <fullName evidence="5">Rhamnogalacturonan acetylesterase</fullName>
    </submittedName>
</protein>
<dbReference type="SUPFAM" id="SSF52266">
    <property type="entry name" value="SGNH hydrolase"/>
    <property type="match status" value="1"/>
</dbReference>
<proteinExistence type="inferred from homology"/>
<dbReference type="InterPro" id="IPR013830">
    <property type="entry name" value="SGNH_hydro"/>
</dbReference>
<evidence type="ECO:0000256" key="2">
    <source>
        <dbReference type="ARBA" id="ARBA00022801"/>
    </source>
</evidence>
<organism evidence="5 6">
    <name type="scientific">Hallella faecis</name>
    <dbReference type="NCBI Taxonomy" id="2841596"/>
    <lineage>
        <taxon>Bacteria</taxon>
        <taxon>Pseudomonadati</taxon>
        <taxon>Bacteroidota</taxon>
        <taxon>Bacteroidia</taxon>
        <taxon>Bacteroidales</taxon>
        <taxon>Prevotellaceae</taxon>
        <taxon>Hallella</taxon>
    </lineage>
</organism>
<evidence type="ECO:0000256" key="3">
    <source>
        <dbReference type="SAM" id="SignalP"/>
    </source>
</evidence>
<comment type="caution">
    <text evidence="5">The sequence shown here is derived from an EMBL/GenBank/DDBJ whole genome shotgun (WGS) entry which is preliminary data.</text>
</comment>
<evidence type="ECO:0000256" key="1">
    <source>
        <dbReference type="ARBA" id="ARBA00008668"/>
    </source>
</evidence>
<sequence length="413" mass="46961">MRHLLLYALCLMASLQVQAQHFEFDLTQAQPRYTDATGFGYDVVASPTKGSKAPFFFSVKVPDGNYRVSVTLGSRRQAAVTTVRAECRRLLVEPVATRRRELRTVSFVVNKRSTRIDDRHSVRIKDRERDYLHWDDRLTFEFNGSAPAVSRIVIDRDTTATTLFLCGNSTVVDQSREPWASWGQMIPRWWDEGVAVCNLAESGLTAGSFLAQGRLDYIMAHLRRGDYVFCEFGHNDQKERNAGAGAWYNFSHNLKVFIDRVRQKGGIVVFCTPTQRRAFDNAHQHILETHGDYPDAMRAVAQREKVPVIELHNMTRTFFETLGYEGSTRALVHYAAHTFPGQEQPLADNTHFNPYGAYEVAKMVVEGIRQLGLPLAAHLRSDWRDYSPAHPDNPDTFVWYAAPIFETAKPDGN</sequence>
<dbReference type="Proteomes" id="UP001487296">
    <property type="component" value="Unassembled WGS sequence"/>
</dbReference>
<dbReference type="PANTHER" id="PTHR43695:SF1">
    <property type="entry name" value="RHAMNOGALACTURONAN ACETYLESTERASE"/>
    <property type="match status" value="1"/>
</dbReference>
<dbReference type="EMBL" id="JBBNFP010000034">
    <property type="protein sequence ID" value="MEQ2487158.1"/>
    <property type="molecule type" value="Genomic_DNA"/>
</dbReference>
<keyword evidence="6" id="KW-1185">Reference proteome</keyword>
<dbReference type="InterPro" id="IPR037459">
    <property type="entry name" value="RhgT-like"/>
</dbReference>